<feature type="compositionally biased region" description="Low complexity" evidence="8">
    <location>
        <begin position="428"/>
        <end position="439"/>
    </location>
</feature>
<evidence type="ECO:0000256" key="1">
    <source>
        <dbReference type="ARBA" id="ARBA00002475"/>
    </source>
</evidence>
<evidence type="ECO:0000313" key="11">
    <source>
        <dbReference type="Proteomes" id="UP000807716"/>
    </source>
</evidence>
<keyword evidence="5 7" id="KW-0694">RNA-binding</keyword>
<feature type="compositionally biased region" description="Basic and acidic residues" evidence="8">
    <location>
        <begin position="43"/>
        <end position="52"/>
    </location>
</feature>
<evidence type="ECO:0000256" key="4">
    <source>
        <dbReference type="ARBA" id="ARBA00015520"/>
    </source>
</evidence>
<feature type="region of interest" description="Disordered" evidence="8">
    <location>
        <begin position="419"/>
        <end position="459"/>
    </location>
</feature>
<feature type="compositionally biased region" description="Basic and acidic residues" evidence="8">
    <location>
        <begin position="112"/>
        <end position="128"/>
    </location>
</feature>
<feature type="domain" description="RRM" evidence="9">
    <location>
        <begin position="229"/>
        <end position="327"/>
    </location>
</feature>
<dbReference type="EMBL" id="JAAAJB010000017">
    <property type="protein sequence ID" value="KAG0269816.1"/>
    <property type="molecule type" value="Genomic_DNA"/>
</dbReference>
<feature type="compositionally biased region" description="Basic and acidic residues" evidence="8">
    <location>
        <begin position="141"/>
        <end position="154"/>
    </location>
</feature>
<protein>
    <recommendedName>
        <fullName evidence="4">Nucleolar protein 12</fullName>
    </recommendedName>
</protein>
<dbReference type="PROSITE" id="PS50102">
    <property type="entry name" value="RRM"/>
    <property type="match status" value="2"/>
</dbReference>
<evidence type="ECO:0000256" key="5">
    <source>
        <dbReference type="ARBA" id="ARBA00022884"/>
    </source>
</evidence>
<dbReference type="Proteomes" id="UP000807716">
    <property type="component" value="Unassembled WGS sequence"/>
</dbReference>
<evidence type="ECO:0000256" key="3">
    <source>
        <dbReference type="ARBA" id="ARBA00007077"/>
    </source>
</evidence>
<dbReference type="SMART" id="SM00360">
    <property type="entry name" value="RRM"/>
    <property type="match status" value="2"/>
</dbReference>
<gene>
    <name evidence="10" type="primary">NOP12</name>
    <name evidence="10" type="ORF">DFQ27_001936</name>
</gene>
<dbReference type="Gene3D" id="3.30.70.330">
    <property type="match status" value="2"/>
</dbReference>
<dbReference type="SUPFAM" id="SSF54928">
    <property type="entry name" value="RNA-binding domain, RBD"/>
    <property type="match status" value="2"/>
</dbReference>
<evidence type="ECO:0000313" key="10">
    <source>
        <dbReference type="EMBL" id="KAG0269816.1"/>
    </source>
</evidence>
<dbReference type="OrthoDB" id="442677at2759"/>
<dbReference type="InterPro" id="IPR035979">
    <property type="entry name" value="RBD_domain_sf"/>
</dbReference>
<dbReference type="PANTHER" id="PTHR23236">
    <property type="entry name" value="EUKARYOTIC TRANSLATION INITIATION FACTOR 4B/4H"/>
    <property type="match status" value="1"/>
</dbReference>
<name>A0A9P6QNE6_9FUNG</name>
<organism evidence="10 11">
    <name type="scientific">Actinomortierella ambigua</name>
    <dbReference type="NCBI Taxonomy" id="1343610"/>
    <lineage>
        <taxon>Eukaryota</taxon>
        <taxon>Fungi</taxon>
        <taxon>Fungi incertae sedis</taxon>
        <taxon>Mucoromycota</taxon>
        <taxon>Mortierellomycotina</taxon>
        <taxon>Mortierellomycetes</taxon>
        <taxon>Mortierellales</taxon>
        <taxon>Mortierellaceae</taxon>
        <taxon>Actinomortierella</taxon>
    </lineage>
</organism>
<accession>A0A9P6QNE6</accession>
<comment type="function">
    <text evidence="1">Involved in pre-25S rRNA processing.</text>
</comment>
<proteinExistence type="inferred from homology"/>
<feature type="compositionally biased region" description="Acidic residues" evidence="8">
    <location>
        <begin position="78"/>
        <end position="100"/>
    </location>
</feature>
<feature type="compositionally biased region" description="Basic and acidic residues" evidence="8">
    <location>
        <begin position="163"/>
        <end position="179"/>
    </location>
</feature>
<dbReference type="InterPro" id="IPR034221">
    <property type="entry name" value="RBM34_RRM2"/>
</dbReference>
<evidence type="ECO:0000256" key="8">
    <source>
        <dbReference type="SAM" id="MobiDB-lite"/>
    </source>
</evidence>
<feature type="domain" description="RRM" evidence="9">
    <location>
        <begin position="335"/>
        <end position="412"/>
    </location>
</feature>
<keyword evidence="11" id="KW-1185">Reference proteome</keyword>
<comment type="caution">
    <text evidence="10">The sequence shown here is derived from an EMBL/GenBank/DDBJ whole genome shotgun (WGS) entry which is preliminary data.</text>
</comment>
<dbReference type="CDD" id="cd12395">
    <property type="entry name" value="RRM2_RBM34"/>
    <property type="match status" value="1"/>
</dbReference>
<dbReference type="InterPro" id="IPR012677">
    <property type="entry name" value="Nucleotide-bd_a/b_plait_sf"/>
</dbReference>
<evidence type="ECO:0000256" key="6">
    <source>
        <dbReference type="ARBA" id="ARBA00023242"/>
    </source>
</evidence>
<comment type="subcellular location">
    <subcellularLocation>
        <location evidence="2">Nucleus</location>
        <location evidence="2">Nucleolus</location>
    </subcellularLocation>
</comment>
<evidence type="ECO:0000256" key="2">
    <source>
        <dbReference type="ARBA" id="ARBA00004604"/>
    </source>
</evidence>
<dbReference type="GO" id="GO:0003723">
    <property type="term" value="F:RNA binding"/>
    <property type="evidence" value="ECO:0007669"/>
    <property type="project" value="UniProtKB-UniRule"/>
</dbReference>
<feature type="compositionally biased region" description="Acidic residues" evidence="8">
    <location>
        <begin position="200"/>
        <end position="211"/>
    </location>
</feature>
<dbReference type="Pfam" id="PF00076">
    <property type="entry name" value="RRM_1"/>
    <property type="match status" value="1"/>
</dbReference>
<evidence type="ECO:0000256" key="7">
    <source>
        <dbReference type="PROSITE-ProRule" id="PRU00176"/>
    </source>
</evidence>
<dbReference type="InterPro" id="IPR000504">
    <property type="entry name" value="RRM_dom"/>
</dbReference>
<sequence>MSLTASLLKGAKVDSSLDSLFKNSAGPALGAKTQEPVQPRKPKVTDVDEPKIKQKNPKPKATPQQKKQQQKKKQAGEADSDNDQDVSEQDDDEDEDEEEETNNKNKKKAAKKSVEEKYETKKASEAKKKQQQKAKTMAPKETQDLLKKQTKYDYGDEEDDSKPEDLVHESLRNKRKASEEDSVEDAEAGSPSTKKAKSNDDEEEDSDDENDDKANSKKKKADNPERRARTLFVGNLSVSAISKGDFKTLKQKFSEYGTIESIRFRSVAFSELLPRKIAFITGKLHPERDVVNAYIVYKEKESIAKAVAGMNGQLFLNKHVRVDNADGEKNHNPKKSVFVGNLAFDAQEEALWNFFKDSGDIENVRIIRDRKTNLGKGFAYVQFQDRASVDLALRLHDTKMGSRKLRVIRCKKIEVEANSTNGMQRHSQQQQKQQQQQQQTGGKRDQHSLTAPGADNRPMTGAAKRLALKAAKAKGRHTVTKGGDAIVEGERATKGAKIDLGIKKGKAKVKANVPKKKKFKAAKK</sequence>
<reference evidence="10" key="1">
    <citation type="journal article" date="2020" name="Fungal Divers.">
        <title>Resolving the Mortierellaceae phylogeny through synthesis of multi-gene phylogenetics and phylogenomics.</title>
        <authorList>
            <person name="Vandepol N."/>
            <person name="Liber J."/>
            <person name="Desiro A."/>
            <person name="Na H."/>
            <person name="Kennedy M."/>
            <person name="Barry K."/>
            <person name="Grigoriev I.V."/>
            <person name="Miller A.N."/>
            <person name="O'Donnell K."/>
            <person name="Stajich J.E."/>
            <person name="Bonito G."/>
        </authorList>
    </citation>
    <scope>NUCLEOTIDE SEQUENCE</scope>
    <source>
        <strain evidence="10">BC1065</strain>
    </source>
</reference>
<feature type="region of interest" description="Disordered" evidence="8">
    <location>
        <begin position="1"/>
        <end position="226"/>
    </location>
</feature>
<dbReference type="PANTHER" id="PTHR23236:SF25">
    <property type="entry name" value="RNA-BINDING PROTEIN 34"/>
    <property type="match status" value="1"/>
</dbReference>
<dbReference type="AlphaFoldDB" id="A0A9P6QNE6"/>
<keyword evidence="6" id="KW-0539">Nucleus</keyword>
<comment type="similarity">
    <text evidence="3">Belongs to the RRM RBM34 family.</text>
</comment>
<evidence type="ECO:0000259" key="9">
    <source>
        <dbReference type="PROSITE" id="PS50102"/>
    </source>
</evidence>